<dbReference type="InterPro" id="IPR029063">
    <property type="entry name" value="SAM-dependent_MTases_sf"/>
</dbReference>
<dbReference type="Pfam" id="PF17827">
    <property type="entry name" value="PrmC_N"/>
    <property type="match status" value="1"/>
</dbReference>
<dbReference type="OrthoDB" id="9800643at2"/>
<dbReference type="SUPFAM" id="SSF53335">
    <property type="entry name" value="S-adenosyl-L-methionine-dependent methyltransferases"/>
    <property type="match status" value="1"/>
</dbReference>
<dbReference type="InterPro" id="IPR019874">
    <property type="entry name" value="RF_methyltr_PrmC"/>
</dbReference>
<sequence>MSHTVSDAIDWAIAQLSTSDSPKLDAELLLAFQLEKNRSWLKTWPEKELSQAAFQEFQSLVKRRASGEPVAYILGHQDFWTFNLAVTPDTLIPRPETEHLVECALEHLPVEKAARVVDLGTGTGAIAMAIASERPNAEVWAVDVSEQALAVAEKNRHRYQLENVTCLHSHWLDQWPNKPLDLVVSNPPYIADNDPHLNDLSYEPITALVAEDSGLSDIRIISEQAKSHLKPGGWLMFEHGFEQAEPVQKILRELGYESIETIKDYAGHARVTIGRLTEL</sequence>
<protein>
    <recommendedName>
        <fullName evidence="5">Release factor glutamine methyltransferase</fullName>
        <shortName evidence="5">RF MTase</shortName>
        <ecNumber evidence="5">2.1.1.297</ecNumber>
    </recommendedName>
    <alternativeName>
        <fullName evidence="5">N5-glutamine methyltransferase PrmC</fullName>
    </alternativeName>
    <alternativeName>
        <fullName evidence="5">Protein-(glutamine-N5) MTase PrmC</fullName>
    </alternativeName>
    <alternativeName>
        <fullName evidence="5">Protein-glutamine N-methyltransferase PrmC</fullName>
    </alternativeName>
</protein>
<evidence type="ECO:0000313" key="9">
    <source>
        <dbReference type="Proteomes" id="UP000094147"/>
    </source>
</evidence>
<feature type="binding site" evidence="5">
    <location>
        <begin position="120"/>
        <end position="124"/>
    </location>
    <ligand>
        <name>S-adenosyl-L-methionine</name>
        <dbReference type="ChEBI" id="CHEBI:59789"/>
    </ligand>
</feature>
<evidence type="ECO:0000259" key="7">
    <source>
        <dbReference type="Pfam" id="PF17827"/>
    </source>
</evidence>
<dbReference type="Proteomes" id="UP000094147">
    <property type="component" value="Chromosome"/>
</dbReference>
<keyword evidence="3 5" id="KW-0949">S-adenosyl-L-methionine</keyword>
<feature type="binding site" evidence="5">
    <location>
        <position position="143"/>
    </location>
    <ligand>
        <name>S-adenosyl-L-methionine</name>
        <dbReference type="ChEBI" id="CHEBI:59789"/>
    </ligand>
</feature>
<feature type="domain" description="Methyltransferase small" evidence="6">
    <location>
        <begin position="105"/>
        <end position="194"/>
    </location>
</feature>
<dbReference type="InterPro" id="IPR040758">
    <property type="entry name" value="PrmC_N"/>
</dbReference>
<feature type="binding site" evidence="5">
    <location>
        <position position="186"/>
    </location>
    <ligand>
        <name>S-adenosyl-L-methionine</name>
        <dbReference type="ChEBI" id="CHEBI:59789"/>
    </ligand>
</feature>
<dbReference type="InterPro" id="IPR007848">
    <property type="entry name" value="Small_mtfrase_dom"/>
</dbReference>
<reference evidence="9" key="1">
    <citation type="submission" date="2015-08" db="EMBL/GenBank/DDBJ databases">
        <authorList>
            <person name="Kim K.M."/>
        </authorList>
    </citation>
    <scope>NUCLEOTIDE SEQUENCE [LARGE SCALE GENOMIC DNA]</scope>
    <source>
        <strain evidence="9">KCTC 23892</strain>
    </source>
</reference>
<comment type="catalytic activity">
    <reaction evidence="4 5">
        <text>L-glutaminyl-[peptide chain release factor] + S-adenosyl-L-methionine = N(5)-methyl-L-glutaminyl-[peptide chain release factor] + S-adenosyl-L-homocysteine + H(+)</text>
        <dbReference type="Rhea" id="RHEA:42896"/>
        <dbReference type="Rhea" id="RHEA-COMP:10271"/>
        <dbReference type="Rhea" id="RHEA-COMP:10272"/>
        <dbReference type="ChEBI" id="CHEBI:15378"/>
        <dbReference type="ChEBI" id="CHEBI:30011"/>
        <dbReference type="ChEBI" id="CHEBI:57856"/>
        <dbReference type="ChEBI" id="CHEBI:59789"/>
        <dbReference type="ChEBI" id="CHEBI:61891"/>
        <dbReference type="EC" id="2.1.1.297"/>
    </reaction>
</comment>
<evidence type="ECO:0000313" key="8">
    <source>
        <dbReference type="EMBL" id="AOE50519.1"/>
    </source>
</evidence>
<dbReference type="CDD" id="cd02440">
    <property type="entry name" value="AdoMet_MTases"/>
    <property type="match status" value="1"/>
</dbReference>
<evidence type="ECO:0000256" key="2">
    <source>
        <dbReference type="ARBA" id="ARBA00022679"/>
    </source>
</evidence>
<dbReference type="Gene3D" id="3.40.50.150">
    <property type="entry name" value="Vaccinia Virus protein VP39"/>
    <property type="match status" value="1"/>
</dbReference>
<dbReference type="EC" id="2.1.1.297" evidence="5"/>
<comment type="function">
    <text evidence="5">Methylates the class 1 translation termination release factors RF1/PrfA and RF2/PrfB on the glutamine residue of the universally conserved GGQ motif.</text>
</comment>
<feature type="domain" description="Release factor glutamine methyltransferase N-terminal" evidence="7">
    <location>
        <begin position="7"/>
        <end position="75"/>
    </location>
</feature>
<dbReference type="PROSITE" id="PS00092">
    <property type="entry name" value="N6_MTASE"/>
    <property type="match status" value="1"/>
</dbReference>
<organism evidence="8 9">
    <name type="scientific">Kangiella sediminilitoris</name>
    <dbReference type="NCBI Taxonomy" id="1144748"/>
    <lineage>
        <taxon>Bacteria</taxon>
        <taxon>Pseudomonadati</taxon>
        <taxon>Pseudomonadota</taxon>
        <taxon>Gammaproteobacteria</taxon>
        <taxon>Kangiellales</taxon>
        <taxon>Kangiellaceae</taxon>
        <taxon>Kangiella</taxon>
    </lineage>
</organism>
<dbReference type="KEGG" id="ksd:KS2013_1810"/>
<dbReference type="InterPro" id="IPR004556">
    <property type="entry name" value="HemK-like"/>
</dbReference>
<dbReference type="GO" id="GO:0003676">
    <property type="term" value="F:nucleic acid binding"/>
    <property type="evidence" value="ECO:0007669"/>
    <property type="project" value="InterPro"/>
</dbReference>
<keyword evidence="9" id="KW-1185">Reference proteome</keyword>
<dbReference type="InterPro" id="IPR050320">
    <property type="entry name" value="N5-glutamine_MTase"/>
</dbReference>
<feature type="binding site" evidence="5">
    <location>
        <position position="171"/>
    </location>
    <ligand>
        <name>S-adenosyl-L-methionine</name>
        <dbReference type="ChEBI" id="CHEBI:59789"/>
    </ligand>
</feature>
<dbReference type="EMBL" id="CP012418">
    <property type="protein sequence ID" value="AOE50519.1"/>
    <property type="molecule type" value="Genomic_DNA"/>
</dbReference>
<feature type="binding site" evidence="5">
    <location>
        <begin position="186"/>
        <end position="189"/>
    </location>
    <ligand>
        <name>substrate</name>
    </ligand>
</feature>
<dbReference type="AlphaFoldDB" id="A0A1B3BCI6"/>
<dbReference type="GO" id="GO:0032259">
    <property type="term" value="P:methylation"/>
    <property type="evidence" value="ECO:0007669"/>
    <property type="project" value="UniProtKB-KW"/>
</dbReference>
<evidence type="ECO:0000256" key="5">
    <source>
        <dbReference type="HAMAP-Rule" id="MF_02126"/>
    </source>
</evidence>
<keyword evidence="2 5" id="KW-0808">Transferase</keyword>
<evidence type="ECO:0000256" key="4">
    <source>
        <dbReference type="ARBA" id="ARBA00048391"/>
    </source>
</evidence>
<proteinExistence type="inferred from homology"/>
<dbReference type="NCBIfam" id="TIGR03534">
    <property type="entry name" value="RF_mod_PrmC"/>
    <property type="match status" value="1"/>
</dbReference>
<evidence type="ECO:0000256" key="3">
    <source>
        <dbReference type="ARBA" id="ARBA00022691"/>
    </source>
</evidence>
<gene>
    <name evidence="5" type="primary">prmC</name>
    <name evidence="8" type="ORF">KS2013_1810</name>
</gene>
<dbReference type="PATRIC" id="fig|1144748.3.peg.1826"/>
<name>A0A1B3BCI6_9GAMM</name>
<dbReference type="FunFam" id="3.40.50.150:FF:000053">
    <property type="entry name" value="Release factor glutamine methyltransferase"/>
    <property type="match status" value="1"/>
</dbReference>
<dbReference type="HAMAP" id="MF_02126">
    <property type="entry name" value="RF_methyltr_PrmC"/>
    <property type="match status" value="1"/>
</dbReference>
<dbReference type="Pfam" id="PF05175">
    <property type="entry name" value="MTS"/>
    <property type="match status" value="1"/>
</dbReference>
<dbReference type="GO" id="GO:0102559">
    <property type="term" value="F:peptide chain release factor N(5)-glutamine methyltransferase activity"/>
    <property type="evidence" value="ECO:0007669"/>
    <property type="project" value="UniProtKB-EC"/>
</dbReference>
<comment type="similarity">
    <text evidence="5">Belongs to the protein N5-glutamine methyltransferase family. PrmC subfamily.</text>
</comment>
<dbReference type="STRING" id="1144748.KS2013_1810"/>
<dbReference type="RefSeq" id="WP_068992827.1">
    <property type="nucleotide sequence ID" value="NZ_CP012418.1"/>
</dbReference>
<dbReference type="InterPro" id="IPR002052">
    <property type="entry name" value="DNA_methylase_N6_adenine_CS"/>
</dbReference>
<dbReference type="PANTHER" id="PTHR18895">
    <property type="entry name" value="HEMK METHYLTRANSFERASE"/>
    <property type="match status" value="1"/>
</dbReference>
<evidence type="ECO:0000259" key="6">
    <source>
        <dbReference type="Pfam" id="PF05175"/>
    </source>
</evidence>
<dbReference type="PANTHER" id="PTHR18895:SF74">
    <property type="entry name" value="MTRF1L RELEASE FACTOR GLUTAMINE METHYLTRANSFERASE"/>
    <property type="match status" value="1"/>
</dbReference>
<dbReference type="Gene3D" id="1.10.8.10">
    <property type="entry name" value="DNA helicase RuvA subunit, C-terminal domain"/>
    <property type="match status" value="1"/>
</dbReference>
<dbReference type="NCBIfam" id="TIGR00536">
    <property type="entry name" value="hemK_fam"/>
    <property type="match status" value="1"/>
</dbReference>
<keyword evidence="1 5" id="KW-0489">Methyltransferase</keyword>
<evidence type="ECO:0000256" key="1">
    <source>
        <dbReference type="ARBA" id="ARBA00022603"/>
    </source>
</evidence>
<accession>A0A1B3BCI6</accession>